<comment type="caution">
    <text evidence="4">The sequence shown here is derived from an EMBL/GenBank/DDBJ whole genome shotgun (WGS) entry which is preliminary data.</text>
</comment>
<dbReference type="InterPro" id="IPR050235">
    <property type="entry name" value="CK1_Ser-Thr_kinase"/>
</dbReference>
<dbReference type="GO" id="GO:0004674">
    <property type="term" value="F:protein serine/threonine kinase activity"/>
    <property type="evidence" value="ECO:0007669"/>
    <property type="project" value="UniProtKB-EC"/>
</dbReference>
<reference evidence="4 5" key="1">
    <citation type="submission" date="2019-03" db="EMBL/GenBank/DDBJ databases">
        <title>Single cell metagenomics reveals metabolic interactions within the superorganism composed of flagellate Streblomastix strix and complex community of Bacteroidetes bacteria on its surface.</title>
        <authorList>
            <person name="Treitli S.C."/>
            <person name="Kolisko M."/>
            <person name="Husnik F."/>
            <person name="Keeling P."/>
            <person name="Hampl V."/>
        </authorList>
    </citation>
    <scope>NUCLEOTIDE SEQUENCE [LARGE SCALE GENOMIC DNA]</scope>
    <source>
        <strain evidence="4">ST1C</strain>
    </source>
</reference>
<organism evidence="4 5">
    <name type="scientific">Streblomastix strix</name>
    <dbReference type="NCBI Taxonomy" id="222440"/>
    <lineage>
        <taxon>Eukaryota</taxon>
        <taxon>Metamonada</taxon>
        <taxon>Preaxostyla</taxon>
        <taxon>Oxymonadida</taxon>
        <taxon>Streblomastigidae</taxon>
        <taxon>Streblomastix</taxon>
    </lineage>
</organism>
<feature type="region of interest" description="Disordered" evidence="2">
    <location>
        <begin position="405"/>
        <end position="431"/>
    </location>
</feature>
<dbReference type="GO" id="GO:0005524">
    <property type="term" value="F:ATP binding"/>
    <property type="evidence" value="ECO:0007669"/>
    <property type="project" value="InterPro"/>
</dbReference>
<dbReference type="InterPro" id="IPR011009">
    <property type="entry name" value="Kinase-like_dom_sf"/>
</dbReference>
<feature type="domain" description="Protein kinase" evidence="3">
    <location>
        <begin position="18"/>
        <end position="285"/>
    </location>
</feature>
<dbReference type="SMART" id="SM00220">
    <property type="entry name" value="S_TKc"/>
    <property type="match status" value="1"/>
</dbReference>
<dbReference type="InterPro" id="IPR008271">
    <property type="entry name" value="Ser/Thr_kinase_AS"/>
</dbReference>
<evidence type="ECO:0000259" key="3">
    <source>
        <dbReference type="PROSITE" id="PS50011"/>
    </source>
</evidence>
<name>A0A5J4X8Z4_9EUKA</name>
<dbReference type="PROSITE" id="PS00108">
    <property type="entry name" value="PROTEIN_KINASE_ST"/>
    <property type="match status" value="1"/>
</dbReference>
<proteinExistence type="predicted"/>
<feature type="compositionally biased region" description="Basic and acidic residues" evidence="2">
    <location>
        <begin position="409"/>
        <end position="431"/>
    </location>
</feature>
<evidence type="ECO:0000256" key="2">
    <source>
        <dbReference type="SAM" id="MobiDB-lite"/>
    </source>
</evidence>
<dbReference type="InterPro" id="IPR000719">
    <property type="entry name" value="Prot_kinase_dom"/>
</dbReference>
<evidence type="ECO:0000256" key="1">
    <source>
        <dbReference type="ARBA" id="ARBA00012513"/>
    </source>
</evidence>
<dbReference type="Proteomes" id="UP000324800">
    <property type="component" value="Unassembled WGS sequence"/>
</dbReference>
<sequence>MAEFEQIPKVGDVINDHYKLIRKISNGDHRVIFCAIDIKMHQIALKLEKEVDGETEVCIESAILKILNTKSDHVPKFYQYGSYKVYKFLAQELLGPNMIDLVNYKKPYKFSLHSVLKFSIQAIEILQIIHNQDFVHRDIKPNNFLIGNTQETTGKFYLTGFGLCKKLNRKDGVIIKSANKGKFRGSMAYASLNAHHHIEMGRHDDLTSLLYILVEFYNGMLPWSYLDDAEQIQQLKNHYHGQKLLKHLPKQFLKFESHISSLDYQTDPNYALLISLMKETAHENKIDLDAPFEWEEEINEERCIITSNHVNGAIKKKYDLTNSEQELQEVQDQMKTSTVQEFLDVLETLTGVQQDTSDDSSLSNNQYESQQSIRQDNYVEQFIDGMKKNDDKYKQLDWAAFVEQTGGSHQKEGFDDFEIGDRETSLSDRTS</sequence>
<dbReference type="OrthoDB" id="5979581at2759"/>
<dbReference type="PANTHER" id="PTHR11909">
    <property type="entry name" value="CASEIN KINASE-RELATED"/>
    <property type="match status" value="1"/>
</dbReference>
<gene>
    <name evidence="4" type="ORF">EZS28_000886</name>
</gene>
<dbReference type="Gene3D" id="1.10.510.10">
    <property type="entry name" value="Transferase(Phosphotransferase) domain 1"/>
    <property type="match status" value="1"/>
</dbReference>
<evidence type="ECO:0000313" key="4">
    <source>
        <dbReference type="EMBL" id="KAA6403594.1"/>
    </source>
</evidence>
<dbReference type="PROSITE" id="PS50011">
    <property type="entry name" value="PROTEIN_KINASE_DOM"/>
    <property type="match status" value="1"/>
</dbReference>
<feature type="region of interest" description="Disordered" evidence="2">
    <location>
        <begin position="354"/>
        <end position="373"/>
    </location>
</feature>
<dbReference type="EC" id="2.7.11.1" evidence="1"/>
<keyword evidence="4" id="KW-0418">Kinase</keyword>
<accession>A0A5J4X8Z4</accession>
<keyword evidence="4" id="KW-0808">Transferase</keyword>
<protein>
    <recommendedName>
        <fullName evidence="1">non-specific serine/threonine protein kinase</fullName>
        <ecNumber evidence="1">2.7.11.1</ecNumber>
    </recommendedName>
</protein>
<evidence type="ECO:0000313" key="5">
    <source>
        <dbReference type="Proteomes" id="UP000324800"/>
    </source>
</evidence>
<dbReference type="EMBL" id="SNRW01000083">
    <property type="protein sequence ID" value="KAA6403594.1"/>
    <property type="molecule type" value="Genomic_DNA"/>
</dbReference>
<dbReference type="SUPFAM" id="SSF56112">
    <property type="entry name" value="Protein kinase-like (PK-like)"/>
    <property type="match status" value="1"/>
</dbReference>
<dbReference type="Pfam" id="PF00069">
    <property type="entry name" value="Pkinase"/>
    <property type="match status" value="1"/>
</dbReference>
<dbReference type="AlphaFoldDB" id="A0A5J4X8Z4"/>